<dbReference type="InterPro" id="IPR051262">
    <property type="entry name" value="SMP-30/CGR1_Lactonase"/>
</dbReference>
<evidence type="ECO:0000256" key="2">
    <source>
        <dbReference type="ARBA" id="ARBA00022801"/>
    </source>
</evidence>
<protein>
    <submittedName>
        <fullName evidence="4">SMP-30/gluconolactonase/LRE family protein</fullName>
    </submittedName>
</protein>
<comment type="similarity">
    <text evidence="1">Belongs to the SMP-30/CGR1 family.</text>
</comment>
<evidence type="ECO:0000259" key="3">
    <source>
        <dbReference type="Pfam" id="PF08450"/>
    </source>
</evidence>
<accession>A0ABW5HKF8</accession>
<name>A0ABW5HKF8_9PSEU</name>
<gene>
    <name evidence="4" type="ORF">ACFSVL_39595</name>
</gene>
<keyword evidence="2" id="KW-0378">Hydrolase</keyword>
<reference evidence="5" key="1">
    <citation type="journal article" date="2019" name="Int. J. Syst. Evol. Microbiol.">
        <title>The Global Catalogue of Microorganisms (GCM) 10K type strain sequencing project: providing services to taxonomists for standard genome sequencing and annotation.</title>
        <authorList>
            <consortium name="The Broad Institute Genomics Platform"/>
            <consortium name="The Broad Institute Genome Sequencing Center for Infectious Disease"/>
            <person name="Wu L."/>
            <person name="Ma J."/>
        </authorList>
    </citation>
    <scope>NUCLEOTIDE SEQUENCE [LARGE SCALE GENOMIC DNA]</scope>
    <source>
        <strain evidence="5">CGMCC 4.7641</strain>
    </source>
</reference>
<dbReference type="SUPFAM" id="SSF63829">
    <property type="entry name" value="Calcium-dependent phosphotriesterase"/>
    <property type="match status" value="1"/>
</dbReference>
<sequence length="285" mass="30549">MTDVLTPVSSSAVYPESPRWKDGELWFSDVHDYALKKVSRDGVVERLCEVPSRPAGLGFLPDGRLLVATAKDKCLWTFDGDSLELCMDLSEMVTGLLNDMVVDGHGRAYVGDTGFNLMAGDEPAPGSILRVDVSGSGPVASRVVATGLDFPNGMALSGDGRRLWVAETRGPRVTRFAVSPEGDLLDRETVIELPDLVDGLCADAEDGVWVAVLRPGEFWRVASDGRVTRKISVAGQFAIACTLGGPDRRNLYLCSAVTTMEDLARGVSSGRIHSLRVDVPGAGWP</sequence>
<dbReference type="InterPro" id="IPR011042">
    <property type="entry name" value="6-blade_b-propeller_TolB-like"/>
</dbReference>
<proteinExistence type="inferred from homology"/>
<dbReference type="Proteomes" id="UP001597483">
    <property type="component" value="Unassembled WGS sequence"/>
</dbReference>
<dbReference type="EMBL" id="JBHUKS010000033">
    <property type="protein sequence ID" value="MFD2473560.1"/>
    <property type="molecule type" value="Genomic_DNA"/>
</dbReference>
<dbReference type="PANTHER" id="PTHR47572">
    <property type="entry name" value="LIPOPROTEIN-RELATED"/>
    <property type="match status" value="1"/>
</dbReference>
<evidence type="ECO:0000256" key="1">
    <source>
        <dbReference type="ARBA" id="ARBA00008853"/>
    </source>
</evidence>
<dbReference type="Gene3D" id="2.120.10.30">
    <property type="entry name" value="TolB, C-terminal domain"/>
    <property type="match status" value="1"/>
</dbReference>
<dbReference type="InterPro" id="IPR013658">
    <property type="entry name" value="SGL"/>
</dbReference>
<keyword evidence="5" id="KW-1185">Reference proteome</keyword>
<dbReference type="InterPro" id="IPR005511">
    <property type="entry name" value="SMP-30"/>
</dbReference>
<dbReference type="PRINTS" id="PR01790">
    <property type="entry name" value="SMP30FAMILY"/>
</dbReference>
<dbReference type="RefSeq" id="WP_378312136.1">
    <property type="nucleotide sequence ID" value="NZ_JBHUKS010000033.1"/>
</dbReference>
<evidence type="ECO:0000313" key="5">
    <source>
        <dbReference type="Proteomes" id="UP001597483"/>
    </source>
</evidence>
<dbReference type="PANTHER" id="PTHR47572:SF4">
    <property type="entry name" value="LACTONASE DRP35"/>
    <property type="match status" value="1"/>
</dbReference>
<feature type="domain" description="SMP-30/Gluconolactonase/LRE-like region" evidence="3">
    <location>
        <begin position="15"/>
        <end position="256"/>
    </location>
</feature>
<dbReference type="Pfam" id="PF08450">
    <property type="entry name" value="SGL"/>
    <property type="match status" value="1"/>
</dbReference>
<comment type="caution">
    <text evidence="4">The sequence shown here is derived from an EMBL/GenBank/DDBJ whole genome shotgun (WGS) entry which is preliminary data.</text>
</comment>
<evidence type="ECO:0000313" key="4">
    <source>
        <dbReference type="EMBL" id="MFD2473560.1"/>
    </source>
</evidence>
<organism evidence="4 5">
    <name type="scientific">Amycolatopsis silviterrae</name>
    <dbReference type="NCBI Taxonomy" id="1656914"/>
    <lineage>
        <taxon>Bacteria</taxon>
        <taxon>Bacillati</taxon>
        <taxon>Actinomycetota</taxon>
        <taxon>Actinomycetes</taxon>
        <taxon>Pseudonocardiales</taxon>
        <taxon>Pseudonocardiaceae</taxon>
        <taxon>Amycolatopsis</taxon>
    </lineage>
</organism>